<dbReference type="PANTHER" id="PTHR46577">
    <property type="entry name" value="HTH-TYPE TRANSCRIPTIONAL REGULATORY PROTEIN GABR"/>
    <property type="match status" value="1"/>
</dbReference>
<evidence type="ECO:0000313" key="9">
    <source>
        <dbReference type="Proteomes" id="UP000642819"/>
    </source>
</evidence>
<dbReference type="Gene3D" id="3.40.640.10">
    <property type="entry name" value="Type I PLP-dependent aspartate aminotransferase-like (Major domain)"/>
    <property type="match status" value="1"/>
</dbReference>
<dbReference type="PRINTS" id="PR00035">
    <property type="entry name" value="HTHGNTR"/>
</dbReference>
<dbReference type="CDD" id="cd07377">
    <property type="entry name" value="WHTH_GntR"/>
    <property type="match status" value="1"/>
</dbReference>
<feature type="domain" description="HTH gntR-type" evidence="7">
    <location>
        <begin position="32"/>
        <end position="100"/>
    </location>
</feature>
<evidence type="ECO:0000256" key="5">
    <source>
        <dbReference type="ARBA" id="ARBA00023163"/>
    </source>
</evidence>
<dbReference type="EMBL" id="BMXK01000011">
    <property type="protein sequence ID" value="GHD10894.1"/>
    <property type="molecule type" value="Genomic_DNA"/>
</dbReference>
<reference evidence="9" key="1">
    <citation type="journal article" date="2019" name="Int. J. Syst. Evol. Microbiol.">
        <title>The Global Catalogue of Microorganisms (GCM) 10K type strain sequencing project: providing services to taxonomists for standard genome sequencing and annotation.</title>
        <authorList>
            <consortium name="The Broad Institute Genomics Platform"/>
            <consortium name="The Broad Institute Genome Sequencing Center for Infectious Disease"/>
            <person name="Wu L."/>
            <person name="Ma J."/>
        </authorList>
    </citation>
    <scope>NUCLEOTIDE SEQUENCE [LARGE SCALE GENOMIC DNA]</scope>
    <source>
        <strain evidence="9">KCTC 19466</strain>
    </source>
</reference>
<dbReference type="PANTHER" id="PTHR46577:SF1">
    <property type="entry name" value="HTH-TYPE TRANSCRIPTIONAL REGULATORY PROTEIN GABR"/>
    <property type="match status" value="1"/>
</dbReference>
<keyword evidence="3" id="KW-0805">Transcription regulation</keyword>
<dbReference type="Pfam" id="PF00392">
    <property type="entry name" value="GntR"/>
    <property type="match status" value="1"/>
</dbReference>
<dbReference type="InterPro" id="IPR036388">
    <property type="entry name" value="WH-like_DNA-bd_sf"/>
</dbReference>
<organism evidence="8 9">
    <name type="scientific">Zhihengliuella salsuginis</name>
    <dbReference type="NCBI Taxonomy" id="578222"/>
    <lineage>
        <taxon>Bacteria</taxon>
        <taxon>Bacillati</taxon>
        <taxon>Actinomycetota</taxon>
        <taxon>Actinomycetes</taxon>
        <taxon>Micrococcales</taxon>
        <taxon>Micrococcaceae</taxon>
        <taxon>Zhihengliuella</taxon>
    </lineage>
</organism>
<comment type="similarity">
    <text evidence="1">In the C-terminal section; belongs to the class-I pyridoxal-phosphate-dependent aminotransferase family.</text>
</comment>
<gene>
    <name evidence="8" type="ORF">GCM10008096_24910</name>
</gene>
<dbReference type="InterPro" id="IPR004839">
    <property type="entry name" value="Aminotransferase_I/II_large"/>
</dbReference>
<keyword evidence="5" id="KW-0804">Transcription</keyword>
<evidence type="ECO:0000259" key="7">
    <source>
        <dbReference type="PROSITE" id="PS50949"/>
    </source>
</evidence>
<evidence type="ECO:0000256" key="4">
    <source>
        <dbReference type="ARBA" id="ARBA00023125"/>
    </source>
</evidence>
<proteinExistence type="inferred from homology"/>
<dbReference type="InterPro" id="IPR051446">
    <property type="entry name" value="HTH_trans_reg/aminotransferase"/>
</dbReference>
<dbReference type="Gene3D" id="1.10.10.10">
    <property type="entry name" value="Winged helix-like DNA-binding domain superfamily/Winged helix DNA-binding domain"/>
    <property type="match status" value="1"/>
</dbReference>
<dbReference type="Proteomes" id="UP000642819">
    <property type="component" value="Unassembled WGS sequence"/>
</dbReference>
<keyword evidence="4" id="KW-0238">DNA-binding</keyword>
<dbReference type="PROSITE" id="PS50949">
    <property type="entry name" value="HTH_GNTR"/>
    <property type="match status" value="1"/>
</dbReference>
<sequence>MRENGSMSTVTPARRLGGARLAAMLGAPDTARPAYSWLAESIRQLIANGRVIHGTALPSERQLVDALGLSRTTVSRAYAELRDRGYASAHVGAGTIAQVPGGPVAGGGEPLPLGGFGPRGGTSGAYDDGGEPTAVDLTCAAPSAPLGLADVYQEALDELPAYINGMGYFPLGVPALREAVAADYTRRGVPTDPEQILVTSGALAGVAATARLLLKPGAVALAESPTYPNSVTSLRHHGVRVASVPIGSDGTDVDAVAGALRSSGARAMLCLPDFHNPVGTLAPDEVRERWAGELKRAGATGIVDETCARMWLDEEPDVLPMAAFSNDIVTIGSASKSHWGGLRLGWIRAPHALAGGLARMRMTLDLGAPVLDQLVLARLMERGSGLAPETRERLRATRDAVLERTAELLPGWTARRPGGGLSLWFELPRPVSTALAAAAERRGVLMAPGSAFAVEDHGLEHWMRVPFAQAGHELEWALPRIAQAWDDVVGGAPAGRPGSGRSGQRRSMSTTV</sequence>
<keyword evidence="2" id="KW-0663">Pyridoxal phosphate</keyword>
<dbReference type="InterPro" id="IPR015424">
    <property type="entry name" value="PyrdxlP-dep_Trfase"/>
</dbReference>
<dbReference type="CDD" id="cd00609">
    <property type="entry name" value="AAT_like"/>
    <property type="match status" value="1"/>
</dbReference>
<dbReference type="InterPro" id="IPR015421">
    <property type="entry name" value="PyrdxlP-dep_Trfase_major"/>
</dbReference>
<dbReference type="InterPro" id="IPR036390">
    <property type="entry name" value="WH_DNA-bd_sf"/>
</dbReference>
<dbReference type="SUPFAM" id="SSF53383">
    <property type="entry name" value="PLP-dependent transferases"/>
    <property type="match status" value="1"/>
</dbReference>
<evidence type="ECO:0000256" key="6">
    <source>
        <dbReference type="SAM" id="MobiDB-lite"/>
    </source>
</evidence>
<dbReference type="SUPFAM" id="SSF46785">
    <property type="entry name" value="Winged helix' DNA-binding domain"/>
    <property type="match status" value="1"/>
</dbReference>
<keyword evidence="9" id="KW-1185">Reference proteome</keyword>
<evidence type="ECO:0000256" key="3">
    <source>
        <dbReference type="ARBA" id="ARBA00023015"/>
    </source>
</evidence>
<dbReference type="Pfam" id="PF00155">
    <property type="entry name" value="Aminotran_1_2"/>
    <property type="match status" value="1"/>
</dbReference>
<comment type="caution">
    <text evidence="8">The sequence shown here is derived from an EMBL/GenBank/DDBJ whole genome shotgun (WGS) entry which is preliminary data.</text>
</comment>
<name>A0ABQ3GM16_9MICC</name>
<dbReference type="InterPro" id="IPR000524">
    <property type="entry name" value="Tscrpt_reg_HTH_GntR"/>
</dbReference>
<evidence type="ECO:0000256" key="1">
    <source>
        <dbReference type="ARBA" id="ARBA00005384"/>
    </source>
</evidence>
<evidence type="ECO:0000256" key="2">
    <source>
        <dbReference type="ARBA" id="ARBA00022898"/>
    </source>
</evidence>
<dbReference type="SMART" id="SM00345">
    <property type="entry name" value="HTH_GNTR"/>
    <property type="match status" value="1"/>
</dbReference>
<feature type="region of interest" description="Disordered" evidence="6">
    <location>
        <begin position="489"/>
        <end position="512"/>
    </location>
</feature>
<accession>A0ABQ3GM16</accession>
<protein>
    <submittedName>
        <fullName evidence="8">GntR family transcriptional regulator</fullName>
    </submittedName>
</protein>
<evidence type="ECO:0000313" key="8">
    <source>
        <dbReference type="EMBL" id="GHD10894.1"/>
    </source>
</evidence>